<feature type="region of interest" description="Disordered" evidence="1">
    <location>
        <begin position="1"/>
        <end position="21"/>
    </location>
</feature>
<dbReference type="Proteomes" id="UP000587462">
    <property type="component" value="Unassembled WGS sequence"/>
</dbReference>
<feature type="transmembrane region" description="Helical" evidence="2">
    <location>
        <begin position="48"/>
        <end position="74"/>
    </location>
</feature>
<comment type="caution">
    <text evidence="3">The sequence shown here is derived from an EMBL/GenBank/DDBJ whole genome shotgun (WGS) entry which is preliminary data.</text>
</comment>
<reference evidence="3 4" key="1">
    <citation type="submission" date="2020-04" db="EMBL/GenBank/DDBJ databases">
        <title>Draft Genome Sequence of Streptomyces morookaense DSM 40503, an 8-azaguanine-producing strain.</title>
        <authorList>
            <person name="Qi J."/>
            <person name="Gao J.-M."/>
        </authorList>
    </citation>
    <scope>NUCLEOTIDE SEQUENCE [LARGE SCALE GENOMIC DNA]</scope>
    <source>
        <strain evidence="3 4">DSM 40503</strain>
    </source>
</reference>
<organism evidence="3 4">
    <name type="scientific">Streptomyces morookaense</name>
    <name type="common">Streptoverticillium morookaense</name>
    <dbReference type="NCBI Taxonomy" id="1970"/>
    <lineage>
        <taxon>Bacteria</taxon>
        <taxon>Bacillati</taxon>
        <taxon>Actinomycetota</taxon>
        <taxon>Actinomycetes</taxon>
        <taxon>Kitasatosporales</taxon>
        <taxon>Streptomycetaceae</taxon>
        <taxon>Streptomyces</taxon>
    </lineage>
</organism>
<evidence type="ECO:0000313" key="4">
    <source>
        <dbReference type="Proteomes" id="UP000587462"/>
    </source>
</evidence>
<feature type="transmembrane region" description="Helical" evidence="2">
    <location>
        <begin position="119"/>
        <end position="139"/>
    </location>
</feature>
<evidence type="ECO:0000256" key="1">
    <source>
        <dbReference type="SAM" id="MobiDB-lite"/>
    </source>
</evidence>
<feature type="transmembrane region" description="Helical" evidence="2">
    <location>
        <begin position="203"/>
        <end position="226"/>
    </location>
</feature>
<sequence length="239" mass="24805">MFQTTTEPTTATETATPQPVSADEAAAQRRALVQSLKPLVVDAGIPMAAYYVLTRGCGMSTMAALAWSGVVPLVRTVWGIAKERKVNGLAAVMLVLNVAGVLLSMVAGDVRLMLAKDSAGTGVFGLVVLAAAFAGRPLMSAGLKPFATKGVPAKEAAWERLSEGSARFRRLERRFSAIWGGALLIEAVARVVGAYTLSPDVMAWLGNVLFGVAFVAAMVVGGGAAADPMEKLVEQEAAA</sequence>
<feature type="transmembrane region" description="Helical" evidence="2">
    <location>
        <begin position="86"/>
        <end position="107"/>
    </location>
</feature>
<dbReference type="EMBL" id="JABBXF010000054">
    <property type="protein sequence ID" value="NVK80444.1"/>
    <property type="molecule type" value="Genomic_DNA"/>
</dbReference>
<evidence type="ECO:0000256" key="2">
    <source>
        <dbReference type="SAM" id="Phobius"/>
    </source>
</evidence>
<keyword evidence="2" id="KW-0472">Membrane</keyword>
<keyword evidence="2" id="KW-0812">Transmembrane</keyword>
<dbReference type="AlphaFoldDB" id="A0A7Y7E9E9"/>
<gene>
    <name evidence="3" type="ORF">HG542_22685</name>
</gene>
<protein>
    <recommendedName>
        <fullName evidence="5">DUF3159 domain-containing protein</fullName>
    </recommendedName>
</protein>
<keyword evidence="4" id="KW-1185">Reference proteome</keyword>
<accession>A0A7Y7E9E9</accession>
<evidence type="ECO:0000313" key="3">
    <source>
        <dbReference type="EMBL" id="NVK80444.1"/>
    </source>
</evidence>
<feature type="compositionally biased region" description="Low complexity" evidence="1">
    <location>
        <begin position="1"/>
        <end position="17"/>
    </location>
</feature>
<feature type="transmembrane region" description="Helical" evidence="2">
    <location>
        <begin position="177"/>
        <end position="197"/>
    </location>
</feature>
<evidence type="ECO:0008006" key="5">
    <source>
        <dbReference type="Google" id="ProtNLM"/>
    </source>
</evidence>
<dbReference type="RefSeq" id="WP_171084348.1">
    <property type="nucleotide sequence ID" value="NZ_BNBU01000002.1"/>
</dbReference>
<name>A0A7Y7E9E9_STRMO</name>
<dbReference type="NCBIfam" id="NF041646">
    <property type="entry name" value="VC0807_fam"/>
    <property type="match status" value="1"/>
</dbReference>
<proteinExistence type="predicted"/>
<keyword evidence="2" id="KW-1133">Transmembrane helix</keyword>